<evidence type="ECO:0000256" key="2">
    <source>
        <dbReference type="ARBA" id="ARBA00022517"/>
    </source>
</evidence>
<dbReference type="Gene3D" id="2.40.50.140">
    <property type="entry name" value="Nucleic acid-binding proteins"/>
    <property type="match status" value="1"/>
</dbReference>
<dbReference type="PROSITE" id="PS51721">
    <property type="entry name" value="G_CP"/>
    <property type="match status" value="1"/>
</dbReference>
<dbReference type="GO" id="GO:0042254">
    <property type="term" value="P:ribosome biogenesis"/>
    <property type="evidence" value="ECO:0007669"/>
    <property type="project" value="UniProtKB-KW"/>
</dbReference>
<dbReference type="SUPFAM" id="SSF52540">
    <property type="entry name" value="P-loop containing nucleoside triphosphate hydrolases"/>
    <property type="match status" value="1"/>
</dbReference>
<keyword evidence="7" id="KW-0862">Zinc</keyword>
<keyword evidence="2" id="KW-0690">Ribosome biogenesis</keyword>
<feature type="domain" description="CP-type G" evidence="11">
    <location>
        <begin position="63"/>
        <end position="221"/>
    </location>
</feature>
<dbReference type="Gene3D" id="3.40.50.300">
    <property type="entry name" value="P-loop containing nucleotide triphosphate hydrolases"/>
    <property type="match status" value="1"/>
</dbReference>
<dbReference type="HAMAP" id="MF_01820">
    <property type="entry name" value="GTPase_RsgA"/>
    <property type="match status" value="1"/>
</dbReference>
<dbReference type="GO" id="GO:0019843">
    <property type="term" value="F:rRNA binding"/>
    <property type="evidence" value="ECO:0007669"/>
    <property type="project" value="UniProtKB-KW"/>
</dbReference>
<dbReference type="InterPro" id="IPR010914">
    <property type="entry name" value="RsgA_GTPase_dom"/>
</dbReference>
<gene>
    <name evidence="12" type="primary">rsgA_3</name>
    <name evidence="12" type="ORF">SDC9_06078</name>
</gene>
<dbReference type="EMBL" id="VSSQ01000012">
    <property type="protein sequence ID" value="MPL60517.1"/>
    <property type="molecule type" value="Genomic_DNA"/>
</dbReference>
<keyword evidence="3" id="KW-0479">Metal-binding</keyword>
<protein>
    <submittedName>
        <fullName evidence="12">Small ribosomal subunit biogenesis GTPase RsgA</fullName>
        <ecNumber evidence="12">3.6.1.-</ecNumber>
    </submittedName>
</protein>
<organism evidence="12">
    <name type="scientific">bioreactor metagenome</name>
    <dbReference type="NCBI Taxonomy" id="1076179"/>
    <lineage>
        <taxon>unclassified sequences</taxon>
        <taxon>metagenomes</taxon>
        <taxon>ecological metagenomes</taxon>
    </lineage>
</organism>
<dbReference type="PROSITE" id="PS50936">
    <property type="entry name" value="ENGC_GTPASE"/>
    <property type="match status" value="1"/>
</dbReference>
<evidence type="ECO:0000256" key="3">
    <source>
        <dbReference type="ARBA" id="ARBA00022723"/>
    </source>
</evidence>
<dbReference type="GO" id="GO:0046872">
    <property type="term" value="F:metal ion binding"/>
    <property type="evidence" value="ECO:0007669"/>
    <property type="project" value="UniProtKB-KW"/>
</dbReference>
<dbReference type="NCBIfam" id="TIGR00157">
    <property type="entry name" value="ribosome small subunit-dependent GTPase A"/>
    <property type="match status" value="1"/>
</dbReference>
<evidence type="ECO:0000256" key="5">
    <source>
        <dbReference type="ARBA" id="ARBA00022741"/>
    </source>
</evidence>
<keyword evidence="6 12" id="KW-0378">Hydrolase</keyword>
<dbReference type="AlphaFoldDB" id="A0A644T1Y4"/>
<dbReference type="SUPFAM" id="SSF50249">
    <property type="entry name" value="Nucleic acid-binding proteins"/>
    <property type="match status" value="1"/>
</dbReference>
<dbReference type="CDD" id="cd04466">
    <property type="entry name" value="S1_YloQ_GTPase"/>
    <property type="match status" value="1"/>
</dbReference>
<dbReference type="InterPro" id="IPR031944">
    <property type="entry name" value="RsgA_N"/>
</dbReference>
<dbReference type="InterPro" id="IPR012340">
    <property type="entry name" value="NA-bd_OB-fold"/>
</dbReference>
<dbReference type="Gene3D" id="1.10.40.50">
    <property type="entry name" value="Probable gtpase engc, domain 3"/>
    <property type="match status" value="1"/>
</dbReference>
<dbReference type="PANTHER" id="PTHR32120:SF11">
    <property type="entry name" value="SMALL RIBOSOMAL SUBUNIT BIOGENESIS GTPASE RSGA 1, MITOCHONDRIAL-RELATED"/>
    <property type="match status" value="1"/>
</dbReference>
<dbReference type="CDD" id="cd01854">
    <property type="entry name" value="YjeQ_EngC"/>
    <property type="match status" value="1"/>
</dbReference>
<dbReference type="EC" id="3.6.1.-" evidence="12"/>
<evidence type="ECO:0000256" key="6">
    <source>
        <dbReference type="ARBA" id="ARBA00022801"/>
    </source>
</evidence>
<dbReference type="InterPro" id="IPR030378">
    <property type="entry name" value="G_CP_dom"/>
</dbReference>
<keyword evidence="1" id="KW-0963">Cytoplasm</keyword>
<feature type="domain" description="EngC GTPase" evidence="10">
    <location>
        <begin position="72"/>
        <end position="219"/>
    </location>
</feature>
<evidence type="ECO:0000256" key="9">
    <source>
        <dbReference type="ARBA" id="ARBA00023134"/>
    </source>
</evidence>
<comment type="caution">
    <text evidence="12">The sequence shown here is derived from an EMBL/GenBank/DDBJ whole genome shotgun (WGS) entry which is preliminary data.</text>
</comment>
<evidence type="ECO:0000256" key="7">
    <source>
        <dbReference type="ARBA" id="ARBA00022833"/>
    </source>
</evidence>
<dbReference type="GO" id="GO:0005525">
    <property type="term" value="F:GTP binding"/>
    <property type="evidence" value="ECO:0007669"/>
    <property type="project" value="UniProtKB-KW"/>
</dbReference>
<reference evidence="12" key="1">
    <citation type="submission" date="2019-08" db="EMBL/GenBank/DDBJ databases">
        <authorList>
            <person name="Kucharzyk K."/>
            <person name="Murdoch R.W."/>
            <person name="Higgins S."/>
            <person name="Loffler F."/>
        </authorList>
    </citation>
    <scope>NUCLEOTIDE SEQUENCE</scope>
</reference>
<keyword evidence="4" id="KW-0699">rRNA-binding</keyword>
<evidence type="ECO:0000259" key="11">
    <source>
        <dbReference type="PROSITE" id="PS51721"/>
    </source>
</evidence>
<keyword evidence="8" id="KW-0694">RNA-binding</keyword>
<dbReference type="Pfam" id="PF03193">
    <property type="entry name" value="RsgA_GTPase"/>
    <property type="match status" value="1"/>
</dbReference>
<dbReference type="GO" id="GO:0003924">
    <property type="term" value="F:GTPase activity"/>
    <property type="evidence" value="ECO:0007669"/>
    <property type="project" value="InterPro"/>
</dbReference>
<name>A0A644T1Y4_9ZZZZ</name>
<evidence type="ECO:0000313" key="12">
    <source>
        <dbReference type="EMBL" id="MPL60517.1"/>
    </source>
</evidence>
<evidence type="ECO:0000256" key="1">
    <source>
        <dbReference type="ARBA" id="ARBA00022490"/>
    </source>
</evidence>
<accession>A0A644T1Y4</accession>
<proteinExistence type="inferred from homology"/>
<dbReference type="PANTHER" id="PTHR32120">
    <property type="entry name" value="SMALL RIBOSOMAL SUBUNIT BIOGENESIS GTPASE RSGA"/>
    <property type="match status" value="1"/>
</dbReference>
<dbReference type="InterPro" id="IPR027417">
    <property type="entry name" value="P-loop_NTPase"/>
</dbReference>
<keyword evidence="9" id="KW-0342">GTP-binding</keyword>
<sequence length="294" mass="32895">MLRGVVIRAYNSYYYVQTDDKVTMCTLRGRFKKERYSLLVGDEVEYDFSGHQKGIIEQILPRRSMLKRPMVANVDQVILTFAAVSPDLNPVLIDRFLVLAELSNLNIIICINKIELANSDDLSPIIELYRQIGYSVAAISAKNILGLDNLQNLLYNKITVFAGPSGVGKSTILNALEPGLKLVTGEVSNKIKRGKHTTRFAQLLPLSGGGFVVDTPGFSATDFADIAEKDLMYCFPEIAKLTPDCKYNTCLHFKEPQCAVKQAVIEKSISEQRYNSYIQILEDIKQNKRGFNNG</sequence>
<dbReference type="InterPro" id="IPR004881">
    <property type="entry name" value="Ribosome_biogen_GTPase_RsgA"/>
</dbReference>
<evidence type="ECO:0000256" key="4">
    <source>
        <dbReference type="ARBA" id="ARBA00022730"/>
    </source>
</evidence>
<evidence type="ECO:0000259" key="10">
    <source>
        <dbReference type="PROSITE" id="PS50936"/>
    </source>
</evidence>
<keyword evidence="5" id="KW-0547">Nucleotide-binding</keyword>
<evidence type="ECO:0000256" key="8">
    <source>
        <dbReference type="ARBA" id="ARBA00022884"/>
    </source>
</evidence>
<dbReference type="Pfam" id="PF16745">
    <property type="entry name" value="RsgA_N"/>
    <property type="match status" value="1"/>
</dbReference>